<dbReference type="EMBL" id="CH473988">
    <property type="protein sequence ID" value="EDL96896.1"/>
    <property type="molecule type" value="Genomic_DNA"/>
</dbReference>
<evidence type="ECO:0000313" key="2">
    <source>
        <dbReference type="Proteomes" id="UP000234681"/>
    </source>
</evidence>
<name>A6JJM9_RAT</name>
<keyword evidence="1" id="KW-0808">Transferase</keyword>
<dbReference type="EMBL" id="CH473988">
    <property type="protein sequence ID" value="EDL96895.1"/>
    <property type="molecule type" value="Genomic_DNA"/>
</dbReference>
<organism evidence="1 2">
    <name type="scientific">Rattus norvegicus</name>
    <name type="common">Rat</name>
    <dbReference type="NCBI Taxonomy" id="10116"/>
    <lineage>
        <taxon>Eukaryota</taxon>
        <taxon>Metazoa</taxon>
        <taxon>Chordata</taxon>
        <taxon>Craniata</taxon>
        <taxon>Vertebrata</taxon>
        <taxon>Euteleostomi</taxon>
        <taxon>Mammalia</taxon>
        <taxon>Eutheria</taxon>
        <taxon>Euarchontoglires</taxon>
        <taxon>Glires</taxon>
        <taxon>Rodentia</taxon>
        <taxon>Myomorpha</taxon>
        <taxon>Muroidea</taxon>
        <taxon>Muridae</taxon>
        <taxon>Murinae</taxon>
        <taxon>Rattus</taxon>
    </lineage>
</organism>
<evidence type="ECO:0000313" key="3">
    <source>
        <dbReference type="RGD" id="3247"/>
    </source>
</evidence>
<sequence>MDPSTGALTPTPPSLEYGCGRGFCWVSPPSGPGVETWHPRDRVVSTHFLVTVCPRGFSCSPGWVLGPLEPEAGFNTPFSAAPPASLEGSRSPALTLALTSERQEAAIFAPWGLGSPSLRQRFPSTWGGAVALTGPQAQPTQYTGCPLLGRDWKIHPHPSAGGSPSGSPQTPEPSPTCYCWCRGTSTLGWATPFTVSIPLPVFPRGPLMLHGTLQGSVSDVFRPQLATILRPGSRRSQGCRITHHHCVCRPRLSDISSDTCETPRRAVVSAMHLFCT</sequence>
<dbReference type="RGD" id="3247">
    <property type="gene designation" value="Pacsin1"/>
</dbReference>
<dbReference type="Proteomes" id="UP000234681">
    <property type="component" value="Chromosome 20"/>
</dbReference>
<keyword evidence="1" id="KW-0418">Kinase</keyword>
<reference evidence="2" key="3">
    <citation type="submission" date="2005-09" db="EMBL/GenBank/DDBJ databases">
        <authorList>
            <person name="Mural R.J."/>
            <person name="Li P.W."/>
            <person name="Adams M.D."/>
            <person name="Amanatides P.G."/>
            <person name="Baden-Tillson H."/>
            <person name="Barnstead M."/>
            <person name="Chin S.H."/>
            <person name="Dew I."/>
            <person name="Evans C.A."/>
            <person name="Ferriera S."/>
            <person name="Flanigan M."/>
            <person name="Fosler C."/>
            <person name="Glodek A."/>
            <person name="Gu Z."/>
            <person name="Holt R.A."/>
            <person name="Jennings D."/>
            <person name="Kraft C.L."/>
            <person name="Lu F."/>
            <person name="Nguyen T."/>
            <person name="Nusskern D.R."/>
            <person name="Pfannkoch C.M."/>
            <person name="Sitter C."/>
            <person name="Sutton G.G."/>
            <person name="Venter J.C."/>
            <person name="Wang Z."/>
            <person name="Woodage T."/>
            <person name="Zheng X.H."/>
            <person name="Zhong F."/>
        </authorList>
    </citation>
    <scope>NUCLEOTIDE SEQUENCE [LARGE SCALE GENOMIC DNA]</scope>
    <source>
        <strain>BN</strain>
        <strain evidence="2">Sprague-Dawley</strain>
    </source>
</reference>
<dbReference type="GO" id="GO:0016301">
    <property type="term" value="F:kinase activity"/>
    <property type="evidence" value="ECO:0007669"/>
    <property type="project" value="UniProtKB-KW"/>
</dbReference>
<gene>
    <name evidence="1 3" type="primary">Pacsin1</name>
    <name evidence="1" type="ORF">rCG_60659</name>
</gene>
<reference evidence="1" key="1">
    <citation type="journal article" date="2005" name="Genome Res.">
        <title>Gene and alternative splicing annotation with AIR.</title>
        <authorList>
            <person name="Florea L."/>
            <person name="Di Francesco V."/>
            <person name="Miller J."/>
            <person name="Turner R."/>
            <person name="Yao A."/>
            <person name="Harris M."/>
            <person name="Walenz B."/>
            <person name="Mobarry C."/>
            <person name="Merkulov G.V."/>
            <person name="Charlab R."/>
            <person name="Dew I."/>
            <person name="Deng Z."/>
            <person name="Istrail S."/>
            <person name="Li P."/>
            <person name="Sutton G."/>
        </authorList>
    </citation>
    <scope>NUCLEOTIDE SEQUENCE</scope>
    <source>
        <strain evidence="1">BN</strain>
    </source>
</reference>
<reference evidence="1" key="2">
    <citation type="submission" date="2005-07" db="EMBL/GenBank/DDBJ databases">
        <authorList>
            <person name="Mural R.J."/>
            <person name="Li P.W."/>
            <person name="Adams M.D."/>
            <person name="Amanatides P.G."/>
            <person name="Baden-Tillson H."/>
            <person name="Barnstead M."/>
            <person name="Chin S.H."/>
            <person name="Dew I."/>
            <person name="Evans C.A."/>
            <person name="Ferriera S."/>
            <person name="Flanigan M."/>
            <person name="Fosler C."/>
            <person name="Glodek A."/>
            <person name="Gu Z."/>
            <person name="Holt R.A."/>
            <person name="Jennings D."/>
            <person name="Kraft C.L."/>
            <person name="Lu F."/>
            <person name="Nguyen T."/>
            <person name="Nusskern D.R."/>
            <person name="Pfannkoch C.M."/>
            <person name="Sitter C."/>
            <person name="Sutton G.G."/>
            <person name="Venter J.C."/>
            <person name="Wang Z."/>
            <person name="Woodage T."/>
            <person name="Zheng X.H."/>
            <person name="Zhong F."/>
        </authorList>
    </citation>
    <scope>NUCLEOTIDE SEQUENCE</scope>
    <source>
        <strain evidence="1">BN</strain>
    </source>
</reference>
<accession>A6JJM9</accession>
<proteinExistence type="predicted"/>
<protein>
    <submittedName>
        <fullName evidence="1">Protein kinase C and casein kinase substrate in neurons 1, isoform CRA_a</fullName>
    </submittedName>
</protein>
<evidence type="ECO:0000313" key="1">
    <source>
        <dbReference type="EMBL" id="EDL96895.1"/>
    </source>
</evidence>
<dbReference type="AlphaFoldDB" id="A6JJM9"/>